<keyword evidence="2" id="KW-0677">Repeat</keyword>
<feature type="repeat" description="PPR" evidence="3">
    <location>
        <begin position="40"/>
        <end position="74"/>
    </location>
</feature>
<dbReference type="PANTHER" id="PTHR46128:SF358">
    <property type="entry name" value="TETRATRICOPEPTIDE REPEAT (TPR)-LIKE SUPERFAMILY PROTEIN"/>
    <property type="match status" value="1"/>
</dbReference>
<dbReference type="Gene3D" id="1.25.40.10">
    <property type="entry name" value="Tetratricopeptide repeat domain"/>
    <property type="match status" value="1"/>
</dbReference>
<dbReference type="EMBL" id="PJQY01001627">
    <property type="protein sequence ID" value="PQQ00949.1"/>
    <property type="molecule type" value="Genomic_DNA"/>
</dbReference>
<evidence type="ECO:0000313" key="4">
    <source>
        <dbReference type="EMBL" id="PQQ00949.1"/>
    </source>
</evidence>
<dbReference type="InterPro" id="IPR011990">
    <property type="entry name" value="TPR-like_helical_dom_sf"/>
</dbReference>
<evidence type="ECO:0000256" key="1">
    <source>
        <dbReference type="ARBA" id="ARBA00007626"/>
    </source>
</evidence>
<dbReference type="Proteomes" id="UP000250321">
    <property type="component" value="Unassembled WGS sequence"/>
</dbReference>
<dbReference type="PANTHER" id="PTHR46128">
    <property type="entry name" value="MITOCHONDRIAL GROUP I INTRON SPLICING FACTOR CCM1"/>
    <property type="match status" value="1"/>
</dbReference>
<name>A0A314Y803_PRUYE</name>
<protein>
    <submittedName>
        <fullName evidence="4">Pentatricopeptide repeat-containing protein</fullName>
    </submittedName>
</protein>
<dbReference type="Pfam" id="PF13041">
    <property type="entry name" value="PPR_2"/>
    <property type="match status" value="1"/>
</dbReference>
<proteinExistence type="inferred from homology"/>
<dbReference type="InterPro" id="IPR002885">
    <property type="entry name" value="PPR_rpt"/>
</dbReference>
<organism evidence="4 5">
    <name type="scientific">Prunus yedoensis var. nudiflora</name>
    <dbReference type="NCBI Taxonomy" id="2094558"/>
    <lineage>
        <taxon>Eukaryota</taxon>
        <taxon>Viridiplantae</taxon>
        <taxon>Streptophyta</taxon>
        <taxon>Embryophyta</taxon>
        <taxon>Tracheophyta</taxon>
        <taxon>Spermatophyta</taxon>
        <taxon>Magnoliopsida</taxon>
        <taxon>eudicotyledons</taxon>
        <taxon>Gunneridae</taxon>
        <taxon>Pentapetalae</taxon>
        <taxon>rosids</taxon>
        <taxon>fabids</taxon>
        <taxon>Rosales</taxon>
        <taxon>Rosaceae</taxon>
        <taxon>Amygdaloideae</taxon>
        <taxon>Amygdaleae</taxon>
        <taxon>Prunus</taxon>
    </lineage>
</organism>
<reference evidence="4 5" key="1">
    <citation type="submission" date="2018-02" db="EMBL/GenBank/DDBJ databases">
        <title>Draft genome of wild Prunus yedoensis var. nudiflora.</title>
        <authorList>
            <person name="Baek S."/>
            <person name="Kim J.-H."/>
            <person name="Choi K."/>
            <person name="Kim G.-B."/>
            <person name="Cho A."/>
            <person name="Jang H."/>
            <person name="Shin C.-H."/>
            <person name="Yu H.-J."/>
            <person name="Mun J.-H."/>
        </authorList>
    </citation>
    <scope>NUCLEOTIDE SEQUENCE [LARGE SCALE GENOMIC DNA]</scope>
    <source>
        <strain evidence="5">cv. Jeju island</strain>
        <tissue evidence="4">Leaf</tissue>
    </source>
</reference>
<dbReference type="OrthoDB" id="1934535at2759"/>
<dbReference type="PROSITE" id="PS51375">
    <property type="entry name" value="PPR"/>
    <property type="match status" value="2"/>
</dbReference>
<evidence type="ECO:0000313" key="5">
    <source>
        <dbReference type="Proteomes" id="UP000250321"/>
    </source>
</evidence>
<feature type="repeat" description="PPR" evidence="3">
    <location>
        <begin position="5"/>
        <end position="39"/>
    </location>
</feature>
<dbReference type="NCBIfam" id="TIGR00756">
    <property type="entry name" value="PPR"/>
    <property type="match status" value="2"/>
</dbReference>
<accession>A0A314Y803</accession>
<evidence type="ECO:0000256" key="3">
    <source>
        <dbReference type="PROSITE-ProRule" id="PRU00708"/>
    </source>
</evidence>
<dbReference type="InterPro" id="IPR050872">
    <property type="entry name" value="PPR_P_subfamily"/>
</dbReference>
<keyword evidence="5" id="KW-1185">Reference proteome</keyword>
<evidence type="ECO:0000256" key="2">
    <source>
        <dbReference type="ARBA" id="ARBA00022737"/>
    </source>
</evidence>
<dbReference type="AlphaFoldDB" id="A0A314Y803"/>
<comment type="similarity">
    <text evidence="1">Belongs to the PPR family. P subfamily.</text>
</comment>
<gene>
    <name evidence="4" type="ORF">Pyn_40766</name>
</gene>
<sequence>MMKPDVVTFGTLIKGFCMTGNNSAAIQLLRRMEEGACKPDLVVYSTIIDSLCKDTLVIDALNLFLEMRSKGIAQMSSPLHP</sequence>
<comment type="caution">
    <text evidence="4">The sequence shown here is derived from an EMBL/GenBank/DDBJ whole genome shotgun (WGS) entry which is preliminary data.</text>
</comment>